<dbReference type="EMBL" id="BLMI01000114">
    <property type="protein sequence ID" value="GFI40960.1"/>
    <property type="molecule type" value="Genomic_DNA"/>
</dbReference>
<dbReference type="GeneID" id="78289317"/>
<dbReference type="AlphaFoldDB" id="A0A1I0H686"/>
<accession>A0A1I0H686</accession>
<proteinExistence type="predicted"/>
<feature type="transmembrane region" description="Helical" evidence="1">
    <location>
        <begin position="20"/>
        <end position="43"/>
    </location>
</feature>
<reference evidence="3" key="1">
    <citation type="submission" date="2016-10" db="EMBL/GenBank/DDBJ databases">
        <authorList>
            <person name="de Groot N.N."/>
        </authorList>
    </citation>
    <scope>NUCLEOTIDE SEQUENCE [LARGE SCALE GENOMIC DNA]</scope>
    <source>
        <strain evidence="3">DSM 1551</strain>
    </source>
</reference>
<dbReference type="EMBL" id="FOIN01000043">
    <property type="protein sequence ID" value="SET79190.1"/>
    <property type="molecule type" value="Genomic_DNA"/>
</dbReference>
<dbReference type="Proteomes" id="UP000490821">
    <property type="component" value="Unassembled WGS sequence"/>
</dbReference>
<dbReference type="Proteomes" id="UP000198558">
    <property type="component" value="Unassembled WGS sequence"/>
</dbReference>
<feature type="transmembrane region" description="Helical" evidence="1">
    <location>
        <begin position="84"/>
        <end position="100"/>
    </location>
</feature>
<keyword evidence="1" id="KW-0472">Membrane</keyword>
<organism evidence="3 4">
    <name type="scientific">Thomasclavelia cocleata</name>
    <dbReference type="NCBI Taxonomy" id="69824"/>
    <lineage>
        <taxon>Bacteria</taxon>
        <taxon>Bacillati</taxon>
        <taxon>Bacillota</taxon>
        <taxon>Erysipelotrichia</taxon>
        <taxon>Erysipelotrichales</taxon>
        <taxon>Coprobacillaceae</taxon>
        <taxon>Thomasclavelia</taxon>
    </lineage>
</organism>
<keyword evidence="4" id="KW-1185">Reference proteome</keyword>
<feature type="transmembrane region" description="Helical" evidence="1">
    <location>
        <begin position="55"/>
        <end position="77"/>
    </location>
</feature>
<reference evidence="2 5" key="3">
    <citation type="journal article" date="2020" name="Microbiome">
        <title>Single-cell genomics of uncultured bacteria reveals dietary fiber responders in the mouse gut microbiota.</title>
        <authorList>
            <person name="Chijiiwa R."/>
            <person name="Hosokawa M."/>
            <person name="Kogawa M."/>
            <person name="Nishikawa Y."/>
            <person name="Ide K."/>
            <person name="Sakanashi C."/>
            <person name="Takahashi K."/>
            <person name="Takeyama H."/>
        </authorList>
    </citation>
    <scope>NUCLEOTIDE SEQUENCE [LARGE SCALE GENOMIC DNA]</scope>
    <source>
        <strain evidence="2">IMSAGC_017</strain>
    </source>
</reference>
<evidence type="ECO:0000313" key="5">
    <source>
        <dbReference type="Proteomes" id="UP000490821"/>
    </source>
</evidence>
<gene>
    <name evidence="2" type="ORF">IMSAGC017_01000</name>
    <name evidence="3" type="ORF">SAMN04489758_1435</name>
</gene>
<protein>
    <submittedName>
        <fullName evidence="3">Uncharacterized protein</fullName>
    </submittedName>
</protein>
<keyword evidence="1" id="KW-1133">Transmembrane helix</keyword>
<evidence type="ECO:0000313" key="4">
    <source>
        <dbReference type="Proteomes" id="UP000198558"/>
    </source>
</evidence>
<dbReference type="OrthoDB" id="1644505at2"/>
<sequence length="101" mass="12023">MLIRIKKLQFICGVVLMMQVLCPMWIIPFHLIAALLSIVIIGWQKRFCVLQVQYHFYILALYCFRVWLLAVTTFAFFDTIYMCLCLYLSIMIILFSFRAIL</sequence>
<evidence type="ECO:0000313" key="2">
    <source>
        <dbReference type="EMBL" id="GFI40960.1"/>
    </source>
</evidence>
<keyword evidence="1" id="KW-0812">Transmembrane</keyword>
<name>A0A1I0H686_9FIRM</name>
<evidence type="ECO:0000256" key="1">
    <source>
        <dbReference type="SAM" id="Phobius"/>
    </source>
</evidence>
<reference evidence="4" key="2">
    <citation type="submission" date="2016-10" db="EMBL/GenBank/DDBJ databases">
        <authorList>
            <person name="Varghese N."/>
            <person name="Submissions S."/>
        </authorList>
    </citation>
    <scope>NUCLEOTIDE SEQUENCE [LARGE SCALE GENOMIC DNA]</scope>
    <source>
        <strain evidence="4">DSM 1551</strain>
    </source>
</reference>
<dbReference type="RefSeq" id="WP_092356184.1">
    <property type="nucleotide sequence ID" value="NZ_BLMI01000114.1"/>
</dbReference>
<evidence type="ECO:0000313" key="3">
    <source>
        <dbReference type="EMBL" id="SET79190.1"/>
    </source>
</evidence>